<dbReference type="InterPro" id="IPR032710">
    <property type="entry name" value="NTF2-like_dom_sf"/>
</dbReference>
<evidence type="ECO:0000259" key="1">
    <source>
        <dbReference type="Pfam" id="PF13577"/>
    </source>
</evidence>
<reference evidence="2 3" key="1">
    <citation type="submission" date="2018-03" db="EMBL/GenBank/DDBJ databases">
        <title>Genomic Encyclopedia of Archaeal and Bacterial Type Strains, Phase II (KMG-II): from individual species to whole genera.</title>
        <authorList>
            <person name="Goeker M."/>
        </authorList>
    </citation>
    <scope>NUCLEOTIDE SEQUENCE [LARGE SCALE GENOMIC DNA]</scope>
    <source>
        <strain evidence="2 3">DSM 100065</strain>
    </source>
</reference>
<dbReference type="EMBL" id="PVUE01000017">
    <property type="protein sequence ID" value="PRZ40464.1"/>
    <property type="molecule type" value="Genomic_DNA"/>
</dbReference>
<protein>
    <submittedName>
        <fullName evidence="2">SnoaL-like protein</fullName>
    </submittedName>
</protein>
<dbReference type="SUPFAM" id="SSF54427">
    <property type="entry name" value="NTF2-like"/>
    <property type="match status" value="1"/>
</dbReference>
<proteinExistence type="predicted"/>
<dbReference type="Gene3D" id="3.10.450.50">
    <property type="match status" value="1"/>
</dbReference>
<dbReference type="InterPro" id="IPR037401">
    <property type="entry name" value="SnoaL-like"/>
</dbReference>
<dbReference type="RefSeq" id="WP_106350340.1">
    <property type="nucleotide sequence ID" value="NZ_PVUE01000017.1"/>
</dbReference>
<accession>A0A2T0ZVY8</accession>
<sequence length="165" mass="18820">MDGPERHDYERIVREFEDKARIERLFRTYADACDEGYNPELLGPLFTEDAVWAASSESGTSDFGVYEGRAAIIRHFSGASARIPLSHHIAMSPQIDIVVPGKEATGRWNTIVFMKLAADPLSERDDEAMMIAAVYRHEYRCEDGNWLISRLDVHTRFDTRIRQVG</sequence>
<dbReference type="Pfam" id="PF13577">
    <property type="entry name" value="SnoaL_4"/>
    <property type="match status" value="1"/>
</dbReference>
<gene>
    <name evidence="2" type="ORF">CLV47_117103</name>
</gene>
<name>A0A2T0ZVY8_9ACTN</name>
<keyword evidence="3" id="KW-1185">Reference proteome</keyword>
<evidence type="ECO:0000313" key="2">
    <source>
        <dbReference type="EMBL" id="PRZ40464.1"/>
    </source>
</evidence>
<dbReference type="OrthoDB" id="1492465at2"/>
<dbReference type="AlphaFoldDB" id="A0A2T0ZVY8"/>
<feature type="domain" description="SnoaL-like" evidence="1">
    <location>
        <begin position="15"/>
        <end position="151"/>
    </location>
</feature>
<dbReference type="Proteomes" id="UP000237752">
    <property type="component" value="Unassembled WGS sequence"/>
</dbReference>
<organism evidence="2 3">
    <name type="scientific">Antricoccus suffuscus</name>
    <dbReference type="NCBI Taxonomy" id="1629062"/>
    <lineage>
        <taxon>Bacteria</taxon>
        <taxon>Bacillati</taxon>
        <taxon>Actinomycetota</taxon>
        <taxon>Actinomycetes</taxon>
        <taxon>Geodermatophilales</taxon>
        <taxon>Antricoccaceae</taxon>
        <taxon>Antricoccus</taxon>
    </lineage>
</organism>
<evidence type="ECO:0000313" key="3">
    <source>
        <dbReference type="Proteomes" id="UP000237752"/>
    </source>
</evidence>
<comment type="caution">
    <text evidence="2">The sequence shown here is derived from an EMBL/GenBank/DDBJ whole genome shotgun (WGS) entry which is preliminary data.</text>
</comment>